<dbReference type="Gene3D" id="1.10.1740.10">
    <property type="match status" value="1"/>
</dbReference>
<dbReference type="GO" id="GO:0016987">
    <property type="term" value="F:sigma factor activity"/>
    <property type="evidence" value="ECO:0007669"/>
    <property type="project" value="UniProtKB-KW"/>
</dbReference>
<dbReference type="SUPFAM" id="SSF88659">
    <property type="entry name" value="Sigma3 and sigma4 domains of RNA polymerase sigma factors"/>
    <property type="match status" value="1"/>
</dbReference>
<dbReference type="InterPro" id="IPR039425">
    <property type="entry name" value="RNA_pol_sigma-70-like"/>
</dbReference>
<evidence type="ECO:0000259" key="7">
    <source>
        <dbReference type="Pfam" id="PF08281"/>
    </source>
</evidence>
<dbReference type="NCBIfam" id="NF009165">
    <property type="entry name" value="PRK12512.1"/>
    <property type="match status" value="1"/>
</dbReference>
<keyword evidence="2" id="KW-0805">Transcription regulation</keyword>
<dbReference type="SUPFAM" id="SSF88946">
    <property type="entry name" value="Sigma2 domain of RNA polymerase sigma factors"/>
    <property type="match status" value="1"/>
</dbReference>
<proteinExistence type="inferred from homology"/>
<dbReference type="GO" id="GO:0003677">
    <property type="term" value="F:DNA binding"/>
    <property type="evidence" value="ECO:0007669"/>
    <property type="project" value="UniProtKB-KW"/>
</dbReference>
<evidence type="ECO:0000256" key="5">
    <source>
        <dbReference type="ARBA" id="ARBA00023163"/>
    </source>
</evidence>
<gene>
    <name evidence="8" type="ORF">QV13_29580</name>
</gene>
<keyword evidence="9" id="KW-1185">Reference proteome</keyword>
<dbReference type="InterPro" id="IPR013324">
    <property type="entry name" value="RNA_pol_sigma_r3/r4-like"/>
</dbReference>
<evidence type="ECO:0000313" key="9">
    <source>
        <dbReference type="Proteomes" id="UP000094412"/>
    </source>
</evidence>
<keyword evidence="4" id="KW-0238">DNA-binding</keyword>
<feature type="domain" description="RNA polymerase sigma factor 70 region 4 type 2" evidence="7">
    <location>
        <begin position="120"/>
        <end position="170"/>
    </location>
</feature>
<keyword evidence="5" id="KW-0804">Transcription</keyword>
<dbReference type="PANTHER" id="PTHR43133">
    <property type="entry name" value="RNA POLYMERASE ECF-TYPE SIGMA FACTO"/>
    <property type="match status" value="1"/>
</dbReference>
<dbReference type="GO" id="GO:0006352">
    <property type="term" value="P:DNA-templated transcription initiation"/>
    <property type="evidence" value="ECO:0007669"/>
    <property type="project" value="InterPro"/>
</dbReference>
<dbReference type="EMBL" id="MDEO01000036">
    <property type="protein sequence ID" value="OCX13608.1"/>
    <property type="molecule type" value="Genomic_DNA"/>
</dbReference>
<comment type="caution">
    <text evidence="8">The sequence shown here is derived from an EMBL/GenBank/DDBJ whole genome shotgun (WGS) entry which is preliminary data.</text>
</comment>
<accession>A0A1C2DFS6</accession>
<dbReference type="InterPro" id="IPR007627">
    <property type="entry name" value="RNA_pol_sigma70_r2"/>
</dbReference>
<dbReference type="InterPro" id="IPR036388">
    <property type="entry name" value="WH-like_DNA-bd_sf"/>
</dbReference>
<sequence length="178" mass="19627">MGGKDETELARLMRAATAGNENAYAEFLQRAAAIVRGFARRKIVQGGVDPEDVVQETLLAIHLKRHTWRQDAPILPWIYAIARYKLVDAFRRRGRHIEVAIEDFAEMLAEPEQDTVSERDISRALDGLSAGQRSVVSSISVDGNSIGETATKLGMSETAVRVALHRGLSAIAKRFGRT</sequence>
<comment type="similarity">
    <text evidence="1">Belongs to the sigma-70 factor family. ECF subfamily.</text>
</comment>
<keyword evidence="3" id="KW-0731">Sigma factor</keyword>
<organism evidence="8 9">
    <name type="scientific">Mesorhizobium hungaricum</name>
    <dbReference type="NCBI Taxonomy" id="1566387"/>
    <lineage>
        <taxon>Bacteria</taxon>
        <taxon>Pseudomonadati</taxon>
        <taxon>Pseudomonadota</taxon>
        <taxon>Alphaproteobacteria</taxon>
        <taxon>Hyphomicrobiales</taxon>
        <taxon>Phyllobacteriaceae</taxon>
        <taxon>Mesorhizobium</taxon>
    </lineage>
</organism>
<dbReference type="STRING" id="1566387.QV13_29580"/>
<protein>
    <submittedName>
        <fullName evidence="8">RNA polymerase subunit sigma</fullName>
    </submittedName>
</protein>
<dbReference type="Proteomes" id="UP000094412">
    <property type="component" value="Unassembled WGS sequence"/>
</dbReference>
<evidence type="ECO:0000256" key="4">
    <source>
        <dbReference type="ARBA" id="ARBA00023125"/>
    </source>
</evidence>
<evidence type="ECO:0000259" key="6">
    <source>
        <dbReference type="Pfam" id="PF04542"/>
    </source>
</evidence>
<dbReference type="Pfam" id="PF08281">
    <property type="entry name" value="Sigma70_r4_2"/>
    <property type="match status" value="1"/>
</dbReference>
<name>A0A1C2DFS6_9HYPH</name>
<dbReference type="InterPro" id="IPR013325">
    <property type="entry name" value="RNA_pol_sigma_r2"/>
</dbReference>
<dbReference type="PANTHER" id="PTHR43133:SF58">
    <property type="entry name" value="ECF RNA POLYMERASE SIGMA FACTOR SIGD"/>
    <property type="match status" value="1"/>
</dbReference>
<dbReference type="InterPro" id="IPR014284">
    <property type="entry name" value="RNA_pol_sigma-70_dom"/>
</dbReference>
<dbReference type="Pfam" id="PF04542">
    <property type="entry name" value="Sigma70_r2"/>
    <property type="match status" value="1"/>
</dbReference>
<dbReference type="RefSeq" id="WP_024922691.1">
    <property type="nucleotide sequence ID" value="NZ_MDEO01000036.1"/>
</dbReference>
<dbReference type="AlphaFoldDB" id="A0A1C2DFS6"/>
<evidence type="ECO:0000313" key="8">
    <source>
        <dbReference type="EMBL" id="OCX13608.1"/>
    </source>
</evidence>
<dbReference type="OrthoDB" id="7041663at2"/>
<evidence type="ECO:0000256" key="1">
    <source>
        <dbReference type="ARBA" id="ARBA00010641"/>
    </source>
</evidence>
<dbReference type="Gene3D" id="1.10.10.10">
    <property type="entry name" value="Winged helix-like DNA-binding domain superfamily/Winged helix DNA-binding domain"/>
    <property type="match status" value="1"/>
</dbReference>
<feature type="domain" description="RNA polymerase sigma-70 region 2" evidence="6">
    <location>
        <begin position="33"/>
        <end position="95"/>
    </location>
</feature>
<dbReference type="InterPro" id="IPR013249">
    <property type="entry name" value="RNA_pol_sigma70_r4_t2"/>
</dbReference>
<dbReference type="NCBIfam" id="TIGR02937">
    <property type="entry name" value="sigma70-ECF"/>
    <property type="match status" value="1"/>
</dbReference>
<evidence type="ECO:0000256" key="2">
    <source>
        <dbReference type="ARBA" id="ARBA00023015"/>
    </source>
</evidence>
<reference evidence="8 9" key="1">
    <citation type="submission" date="2016-08" db="EMBL/GenBank/DDBJ databases">
        <title>Whole genome sequence of Mesorhizobium sp. strain UASWS1009 isolated from industrial sewage.</title>
        <authorList>
            <person name="Crovadore J."/>
            <person name="Calmin G."/>
            <person name="Chablais R."/>
            <person name="Cochard B."/>
            <person name="Lefort F."/>
        </authorList>
    </citation>
    <scope>NUCLEOTIDE SEQUENCE [LARGE SCALE GENOMIC DNA]</scope>
    <source>
        <strain evidence="8 9">UASWS1009</strain>
    </source>
</reference>
<evidence type="ECO:0000256" key="3">
    <source>
        <dbReference type="ARBA" id="ARBA00023082"/>
    </source>
</evidence>